<proteinExistence type="predicted"/>
<dbReference type="Pfam" id="PF10686">
    <property type="entry name" value="YAcAr"/>
    <property type="match status" value="1"/>
</dbReference>
<gene>
    <name evidence="2" type="ORF">vBKpnSCarvaje_0086</name>
</gene>
<accession>A0AAE8Z725</accession>
<reference evidence="2" key="1">
    <citation type="submission" date="2021-11" db="EMBL/GenBank/DDBJ databases">
        <authorList>
            <person name="Sousa J."/>
            <person name="Sillankorva S."/>
            <person name="Faustino A."/>
            <person name="Carvalho C."/>
        </authorList>
    </citation>
    <scope>NUCLEOTIDE SEQUENCE</scope>
</reference>
<reference evidence="2" key="2">
    <citation type="journal article" date="2022" name="Curr. Genet.">
        <title>Suggestion for a new bacteriophage genus for the Klebsiella pneumoniae phage vB_KpnS-Carvaje.</title>
        <authorList>
            <person name="Sousa J.C."/>
            <person name="Sillankorva S."/>
            <person name="Faustino A."/>
            <person name="Carvalho C.M."/>
        </authorList>
    </citation>
    <scope>NUCLEOTIDE SEQUENCE</scope>
</reference>
<keyword evidence="3" id="KW-1185">Reference proteome</keyword>
<dbReference type="InterPro" id="IPR019627">
    <property type="entry name" value="YAcAr"/>
</dbReference>
<organism evidence="2 3">
    <name type="scientific">Klebsiella phage vB_KpnS-Carvaje</name>
    <dbReference type="NCBI Taxonomy" id="2900314"/>
    <lineage>
        <taxon>Viruses</taxon>
        <taxon>Duplodnaviria</taxon>
        <taxon>Heunggongvirae</taxon>
        <taxon>Uroviricota</taxon>
        <taxon>Caudoviricetes</taxon>
        <taxon>Carvajevirus</taxon>
        <taxon>Carvajevirus carvaje</taxon>
    </lineage>
</organism>
<protein>
    <recommendedName>
        <fullName evidence="1">YspA cpYpsA-related SLOG domain-containing protein</fullName>
    </recommendedName>
</protein>
<dbReference type="Proteomes" id="UP000829649">
    <property type="component" value="Segment"/>
</dbReference>
<sequence>MIVVVTGGRDYNDQAAIFGALSALHAQHPITELIEGEASGVDTICREWAQLHAIPVRRCPADWGNLDVPGAVIKQGKHGPYNAVAGHQRNQSMLDNEPRPTYGVVFPGGRGTADMHRRMLKAGLTVWVPYS</sequence>
<evidence type="ECO:0000259" key="1">
    <source>
        <dbReference type="Pfam" id="PF10686"/>
    </source>
</evidence>
<dbReference type="EMBL" id="OL604152">
    <property type="protein sequence ID" value="UJQ44050.1"/>
    <property type="molecule type" value="Genomic_DNA"/>
</dbReference>
<feature type="domain" description="YspA cpYpsA-related SLOG" evidence="1">
    <location>
        <begin position="1"/>
        <end position="63"/>
    </location>
</feature>
<evidence type="ECO:0000313" key="3">
    <source>
        <dbReference type="Proteomes" id="UP000829649"/>
    </source>
</evidence>
<evidence type="ECO:0000313" key="2">
    <source>
        <dbReference type="EMBL" id="UJQ44050.1"/>
    </source>
</evidence>
<name>A0AAE8Z725_9CAUD</name>